<dbReference type="InterPro" id="IPR046350">
    <property type="entry name" value="Cystatin_sf"/>
</dbReference>
<evidence type="ECO:0000256" key="7">
    <source>
        <dbReference type="SAM" id="SignalP"/>
    </source>
</evidence>
<organism evidence="9 10">
    <name type="scientific">Pantherophis guttatus</name>
    <name type="common">Corn snake</name>
    <name type="synonym">Elaphe guttata</name>
    <dbReference type="NCBI Taxonomy" id="94885"/>
    <lineage>
        <taxon>Eukaryota</taxon>
        <taxon>Metazoa</taxon>
        <taxon>Chordata</taxon>
        <taxon>Craniata</taxon>
        <taxon>Vertebrata</taxon>
        <taxon>Euteleostomi</taxon>
        <taxon>Lepidosauria</taxon>
        <taxon>Squamata</taxon>
        <taxon>Bifurcata</taxon>
        <taxon>Unidentata</taxon>
        <taxon>Episquamata</taxon>
        <taxon>Toxicofera</taxon>
        <taxon>Serpentes</taxon>
        <taxon>Colubroidea</taxon>
        <taxon>Colubridae</taxon>
        <taxon>Colubrinae</taxon>
        <taxon>Pantherophis</taxon>
    </lineage>
</organism>
<dbReference type="PANTHER" id="PTHR47033">
    <property type="entry name" value="CYSTATIN-M"/>
    <property type="match status" value="1"/>
</dbReference>
<keyword evidence="5" id="KW-0789">Thiol protease inhibitor</keyword>
<dbReference type="Proteomes" id="UP001652622">
    <property type="component" value="Unplaced"/>
</dbReference>
<comment type="similarity">
    <text evidence="2">Belongs to the cystatin family.</text>
</comment>
<evidence type="ECO:0000256" key="6">
    <source>
        <dbReference type="ARBA" id="ARBA00023157"/>
    </source>
</evidence>
<protein>
    <submittedName>
        <fullName evidence="10">Cystatin-1-like</fullName>
    </submittedName>
</protein>
<feature type="domain" description="Cystatin" evidence="8">
    <location>
        <begin position="24"/>
        <end position="101"/>
    </location>
</feature>
<dbReference type="RefSeq" id="XP_060538621.1">
    <property type="nucleotide sequence ID" value="XM_060682638.1"/>
</dbReference>
<reference evidence="10" key="1">
    <citation type="submission" date="2025-08" db="UniProtKB">
        <authorList>
            <consortium name="RefSeq"/>
        </authorList>
    </citation>
    <scope>IDENTIFICATION</scope>
    <source>
        <tissue evidence="10">Blood</tissue>
    </source>
</reference>
<evidence type="ECO:0000313" key="10">
    <source>
        <dbReference type="RefSeq" id="XP_060538621.1"/>
    </source>
</evidence>
<evidence type="ECO:0000259" key="8">
    <source>
        <dbReference type="Pfam" id="PF00031"/>
    </source>
</evidence>
<evidence type="ECO:0000256" key="1">
    <source>
        <dbReference type="ARBA" id="ARBA00004613"/>
    </source>
</evidence>
<dbReference type="PANTHER" id="PTHR47033:SF1">
    <property type="entry name" value="CYSTATIN-M"/>
    <property type="match status" value="1"/>
</dbReference>
<keyword evidence="9" id="KW-1185">Reference proteome</keyword>
<dbReference type="SUPFAM" id="SSF54403">
    <property type="entry name" value="Cystatin/monellin"/>
    <property type="match status" value="1"/>
</dbReference>
<dbReference type="Pfam" id="PF00031">
    <property type="entry name" value="Cystatin"/>
    <property type="match status" value="1"/>
</dbReference>
<evidence type="ECO:0000313" key="9">
    <source>
        <dbReference type="Proteomes" id="UP001652622"/>
    </source>
</evidence>
<keyword evidence="3" id="KW-0964">Secreted</keyword>
<dbReference type="InterPro" id="IPR000010">
    <property type="entry name" value="Cystatin_dom"/>
</dbReference>
<dbReference type="CDD" id="cd00042">
    <property type="entry name" value="CY"/>
    <property type="match status" value="1"/>
</dbReference>
<name>A0ABM3YR71_PANGU</name>
<accession>A0ABM3YR71</accession>
<comment type="subcellular location">
    <subcellularLocation>
        <location evidence="1">Secreted</location>
    </subcellularLocation>
</comment>
<evidence type="ECO:0000256" key="5">
    <source>
        <dbReference type="ARBA" id="ARBA00022704"/>
    </source>
</evidence>
<keyword evidence="4" id="KW-0646">Protease inhibitor</keyword>
<keyword evidence="7" id="KW-0732">Signal</keyword>
<sequence length="125" mass="14247">MLVLCVLGALLMLFPQMLLGTTPGLSTVAVTDPGVQRALSNLVRQYNRRRSDTLNYFKVLRVVQAEQQVVNGKLREYHIKVTMLKTICLKQKRSLTFKSIQKCETLPGSQQITHVYFILDVSQEH</sequence>
<keyword evidence="6" id="KW-1015">Disulfide bond</keyword>
<dbReference type="GeneID" id="132709305"/>
<feature type="chain" id="PRO_5047120144" evidence="7">
    <location>
        <begin position="21"/>
        <end position="125"/>
    </location>
</feature>
<gene>
    <name evidence="10" type="primary">LOC132709305</name>
</gene>
<dbReference type="Gene3D" id="3.10.450.10">
    <property type="match status" value="1"/>
</dbReference>
<proteinExistence type="inferred from homology"/>
<evidence type="ECO:0000256" key="2">
    <source>
        <dbReference type="ARBA" id="ARBA00009403"/>
    </source>
</evidence>
<evidence type="ECO:0000256" key="3">
    <source>
        <dbReference type="ARBA" id="ARBA00022525"/>
    </source>
</evidence>
<evidence type="ECO:0000256" key="4">
    <source>
        <dbReference type="ARBA" id="ARBA00022690"/>
    </source>
</evidence>
<feature type="signal peptide" evidence="7">
    <location>
        <begin position="1"/>
        <end position="20"/>
    </location>
</feature>